<dbReference type="GO" id="GO:0005031">
    <property type="term" value="F:tumor necrosis factor receptor activity"/>
    <property type="evidence" value="ECO:0007669"/>
    <property type="project" value="InterPro"/>
</dbReference>
<evidence type="ECO:0000256" key="8">
    <source>
        <dbReference type="SAM" id="SignalP"/>
    </source>
</evidence>
<comment type="caution">
    <text evidence="5">Lacks conserved residue(s) required for the propagation of feature annotation.</text>
</comment>
<organism evidence="10 11">
    <name type="scientific">Alligator sinensis</name>
    <name type="common">Chinese alligator</name>
    <dbReference type="NCBI Taxonomy" id="38654"/>
    <lineage>
        <taxon>Eukaryota</taxon>
        <taxon>Metazoa</taxon>
        <taxon>Chordata</taxon>
        <taxon>Craniata</taxon>
        <taxon>Vertebrata</taxon>
        <taxon>Euteleostomi</taxon>
        <taxon>Archelosauria</taxon>
        <taxon>Archosauria</taxon>
        <taxon>Crocodylia</taxon>
        <taxon>Alligatoridae</taxon>
        <taxon>Alligatorinae</taxon>
        <taxon>Alligator</taxon>
    </lineage>
</organism>
<dbReference type="PANTHER" id="PTHR47386:SF1">
    <property type="entry name" value="TUMOR NECROSIS FACTOR RECEPTOR SUPERFAMILY MEMBER 1B"/>
    <property type="match status" value="1"/>
</dbReference>
<evidence type="ECO:0000259" key="9">
    <source>
        <dbReference type="PROSITE" id="PS50050"/>
    </source>
</evidence>
<keyword evidence="4" id="KW-0325">Glycoprotein</keyword>
<dbReference type="KEGG" id="asn:102376932"/>
<evidence type="ECO:0000313" key="10">
    <source>
        <dbReference type="Proteomes" id="UP000189705"/>
    </source>
</evidence>
<evidence type="ECO:0000256" key="6">
    <source>
        <dbReference type="SAM" id="MobiDB-lite"/>
    </source>
</evidence>
<dbReference type="SUPFAM" id="SSF57586">
    <property type="entry name" value="TNF receptor-like"/>
    <property type="match status" value="2"/>
</dbReference>
<evidence type="ECO:0000256" key="4">
    <source>
        <dbReference type="ARBA" id="ARBA00023180"/>
    </source>
</evidence>
<dbReference type="GO" id="GO:0048714">
    <property type="term" value="P:positive regulation of oligodendrocyte differentiation"/>
    <property type="evidence" value="ECO:0007669"/>
    <property type="project" value="TreeGrafter"/>
</dbReference>
<feature type="disulfide bond" evidence="5">
    <location>
        <begin position="177"/>
        <end position="192"/>
    </location>
</feature>
<feature type="region of interest" description="Disordered" evidence="6">
    <location>
        <begin position="426"/>
        <end position="453"/>
    </location>
</feature>
<dbReference type="GO" id="GO:0008630">
    <property type="term" value="P:intrinsic apoptotic signaling pathway in response to DNA damage"/>
    <property type="evidence" value="ECO:0007669"/>
    <property type="project" value="TreeGrafter"/>
</dbReference>
<feature type="chain" id="PRO_5010516416" evidence="8">
    <location>
        <begin position="24"/>
        <end position="493"/>
    </location>
</feature>
<feature type="compositionally biased region" description="Basic and acidic residues" evidence="6">
    <location>
        <begin position="379"/>
        <end position="389"/>
    </location>
</feature>
<keyword evidence="7" id="KW-1133">Transmembrane helix</keyword>
<dbReference type="Gene3D" id="2.10.50.10">
    <property type="entry name" value="Tumor Necrosis Factor Receptor, subunit A, domain 2"/>
    <property type="match status" value="2"/>
</dbReference>
<feature type="disulfide bond" evidence="5">
    <location>
        <begin position="67"/>
        <end position="85"/>
    </location>
</feature>
<keyword evidence="10" id="KW-1185">Reference proteome</keyword>
<dbReference type="eggNOG" id="ENOG502RZ23">
    <property type="taxonomic scope" value="Eukaryota"/>
</dbReference>
<gene>
    <name evidence="11" type="primary">TNFRSF1B</name>
</gene>
<feature type="disulfide bond" evidence="5">
    <location>
        <begin position="132"/>
        <end position="147"/>
    </location>
</feature>
<dbReference type="SMART" id="SM00208">
    <property type="entry name" value="TNFR"/>
    <property type="match status" value="4"/>
</dbReference>
<feature type="disulfide bond" evidence="5">
    <location>
        <begin position="156"/>
        <end position="174"/>
    </location>
</feature>
<dbReference type="GO" id="GO:0097191">
    <property type="term" value="P:extrinsic apoptotic signaling pathway"/>
    <property type="evidence" value="ECO:0007669"/>
    <property type="project" value="TreeGrafter"/>
</dbReference>
<dbReference type="STRING" id="38654.A0A1U7R816"/>
<keyword evidence="1 8" id="KW-0732">Signal</keyword>
<keyword evidence="2" id="KW-0677">Repeat</keyword>
<dbReference type="OrthoDB" id="9450607at2759"/>
<dbReference type="PRINTS" id="PR01919">
    <property type="entry name" value="TNFACTORR1B"/>
</dbReference>
<evidence type="ECO:0000256" key="7">
    <source>
        <dbReference type="SAM" id="Phobius"/>
    </source>
</evidence>
<feature type="disulfide bond" evidence="5">
    <location>
        <begin position="48"/>
        <end position="63"/>
    </location>
</feature>
<evidence type="ECO:0000313" key="11">
    <source>
        <dbReference type="RefSeq" id="XP_006018910.1"/>
    </source>
</evidence>
<feature type="region of interest" description="Disordered" evidence="6">
    <location>
        <begin position="313"/>
        <end position="400"/>
    </location>
</feature>
<feature type="transmembrane region" description="Helical" evidence="7">
    <location>
        <begin position="268"/>
        <end position="291"/>
    </location>
</feature>
<feature type="signal peptide" evidence="8">
    <location>
        <begin position="1"/>
        <end position="23"/>
    </location>
</feature>
<feature type="domain" description="TNFR-Cys" evidence="9">
    <location>
        <begin position="47"/>
        <end position="85"/>
    </location>
</feature>
<name>A0A1U7R816_ALLSI</name>
<dbReference type="GO" id="GO:0043120">
    <property type="term" value="F:tumor necrosis factor binding"/>
    <property type="evidence" value="ECO:0007669"/>
    <property type="project" value="TreeGrafter"/>
</dbReference>
<feature type="compositionally biased region" description="Basic and acidic residues" evidence="6">
    <location>
        <begin position="363"/>
        <end position="372"/>
    </location>
</feature>
<dbReference type="Pfam" id="PF00020">
    <property type="entry name" value="TNFR_c6"/>
    <property type="match status" value="2"/>
</dbReference>
<feature type="repeat" description="TNFR-Cys" evidence="5">
    <location>
        <begin position="131"/>
        <end position="174"/>
    </location>
</feature>
<feature type="domain" description="TNFR-Cys" evidence="9">
    <location>
        <begin position="176"/>
        <end position="213"/>
    </location>
</feature>
<sequence length="493" mass="54023">MTEMERFPSVWVVLVTELCLLLSLSNDGYEDLMGKYSLPYTPDELDTCKDPSTEYYEETIKKCCSKCHPGYHMDQICSTTLDTQCKRCGANTYTEIWNRAPRCFACSPACKNGTGLVQTRECTPTQDRACTCSANMYCSTKLHQKSCKHCKRHKKCQKGYGVSKPGTDTKDTICTPCPPGSFSDEESYTAPCRPHTVCKFVSIPGSCTSDTVCSDLPIGDLSTTIKATSPHTIVPATNQSPGQSLSFRTSDIKTRPVQQNIPLDVPQIGLMVGVTSLVFVAIAVAFFCFAFRKKGQICSHAVGDTNLPFSMEKQSDKKQRGLGVQGSSSSGQEEQHLLHTSGSSSSSLDNPTGSVKICTNNNKKVEKKDTHQRNLPSEGCKHHDEDRHNSASSEHSGNGGTQVNVTCIVKVCNSDHSSQFLDQMSSNTTDHENISNCTPTGETIPLSKEENPLKRETEIQLSVEAEDNLLQDLTFPEEKQFPLGIQDVGMKSG</sequence>
<dbReference type="AlphaFoldDB" id="A0A1U7R816"/>
<dbReference type="PANTHER" id="PTHR47386">
    <property type="entry name" value="TUMOR NECROSIS FACTOR RECEPTOR SUPERFAMILY MEMBER 1B"/>
    <property type="match status" value="1"/>
</dbReference>
<dbReference type="GO" id="GO:0031643">
    <property type="term" value="P:positive regulation of myelination"/>
    <property type="evidence" value="ECO:0007669"/>
    <property type="project" value="TreeGrafter"/>
</dbReference>
<evidence type="ECO:0000256" key="5">
    <source>
        <dbReference type="PROSITE-ProRule" id="PRU00206"/>
    </source>
</evidence>
<dbReference type="GO" id="GO:0016020">
    <property type="term" value="C:membrane"/>
    <property type="evidence" value="ECO:0007669"/>
    <property type="project" value="InterPro"/>
</dbReference>
<dbReference type="PROSITE" id="PS00652">
    <property type="entry name" value="TNFR_NGFR_1"/>
    <property type="match status" value="2"/>
</dbReference>
<feature type="compositionally biased region" description="Low complexity" evidence="6">
    <location>
        <begin position="321"/>
        <end position="332"/>
    </location>
</feature>
<feature type="disulfide bond" evidence="5">
    <location>
        <begin position="88"/>
        <end position="103"/>
    </location>
</feature>
<feature type="compositionally biased region" description="Polar residues" evidence="6">
    <location>
        <begin position="426"/>
        <end position="441"/>
    </location>
</feature>
<evidence type="ECO:0000256" key="1">
    <source>
        <dbReference type="ARBA" id="ARBA00022729"/>
    </source>
</evidence>
<feature type="repeat" description="TNFR-Cys" evidence="5">
    <location>
        <begin position="87"/>
        <end position="130"/>
    </location>
</feature>
<dbReference type="GO" id="GO:0051044">
    <property type="term" value="P:positive regulation of membrane protein ectodomain proteolysis"/>
    <property type="evidence" value="ECO:0007669"/>
    <property type="project" value="TreeGrafter"/>
</dbReference>
<keyword evidence="3 5" id="KW-1015">Disulfide bond</keyword>
<accession>A0A1U7R816</accession>
<dbReference type="GO" id="GO:0150079">
    <property type="term" value="P:negative regulation of neuroinflammatory response"/>
    <property type="evidence" value="ECO:0007669"/>
    <property type="project" value="TreeGrafter"/>
</dbReference>
<feature type="repeat" description="TNFR-Cys" evidence="5">
    <location>
        <begin position="47"/>
        <end position="85"/>
    </location>
</feature>
<dbReference type="RefSeq" id="XP_006018910.1">
    <property type="nucleotide sequence ID" value="XM_006018848.3"/>
</dbReference>
<keyword evidence="11" id="KW-0675">Receptor</keyword>
<keyword evidence="7" id="KW-0812">Transmembrane</keyword>
<feature type="repeat" description="TNFR-Cys" evidence="5">
    <location>
        <begin position="176"/>
        <end position="213"/>
    </location>
</feature>
<feature type="compositionally biased region" description="Polar residues" evidence="6">
    <location>
        <begin position="390"/>
        <end position="400"/>
    </location>
</feature>
<dbReference type="Proteomes" id="UP000189705">
    <property type="component" value="Unplaced"/>
</dbReference>
<dbReference type="PROSITE" id="PS50050">
    <property type="entry name" value="TNFR_NGFR_2"/>
    <property type="match status" value="4"/>
</dbReference>
<feature type="compositionally biased region" description="Polar residues" evidence="6">
    <location>
        <begin position="348"/>
        <end position="362"/>
    </location>
</feature>
<evidence type="ECO:0000256" key="3">
    <source>
        <dbReference type="ARBA" id="ARBA00023157"/>
    </source>
</evidence>
<dbReference type="InParanoid" id="A0A1U7R816"/>
<dbReference type="GO" id="GO:0042129">
    <property type="term" value="P:regulation of T cell proliferation"/>
    <property type="evidence" value="ECO:0007669"/>
    <property type="project" value="TreeGrafter"/>
</dbReference>
<dbReference type="CTD" id="7133"/>
<dbReference type="InterPro" id="IPR051670">
    <property type="entry name" value="TNF_chemokine_rcpt-like"/>
</dbReference>
<dbReference type="GeneID" id="102376932"/>
<evidence type="ECO:0000256" key="2">
    <source>
        <dbReference type="ARBA" id="ARBA00022737"/>
    </source>
</evidence>
<proteinExistence type="predicted"/>
<feature type="domain" description="TNFR-Cys" evidence="9">
    <location>
        <begin position="131"/>
        <end position="174"/>
    </location>
</feature>
<feature type="domain" description="TNFR-Cys" evidence="9">
    <location>
        <begin position="87"/>
        <end position="130"/>
    </location>
</feature>
<feature type="disulfide bond" evidence="5">
    <location>
        <begin position="64"/>
        <end position="77"/>
    </location>
</feature>
<dbReference type="InterPro" id="IPR001368">
    <property type="entry name" value="TNFR/NGFR_Cys_rich_reg"/>
</dbReference>
<reference evidence="11" key="1">
    <citation type="submission" date="2025-08" db="UniProtKB">
        <authorList>
            <consortium name="RefSeq"/>
        </authorList>
    </citation>
    <scope>IDENTIFICATION</scope>
</reference>
<dbReference type="InterPro" id="IPR020411">
    <property type="entry name" value="TNFR_1B"/>
</dbReference>
<keyword evidence="7" id="KW-0472">Membrane</keyword>
<protein>
    <submittedName>
        <fullName evidence="11">Tumor necrosis factor receptor superfamily member 1B</fullName>
    </submittedName>
</protein>
<dbReference type="GO" id="GO:0002724">
    <property type="term" value="P:regulation of T cell cytokine production"/>
    <property type="evidence" value="ECO:0007669"/>
    <property type="project" value="TreeGrafter"/>
</dbReference>